<dbReference type="Pfam" id="PF01361">
    <property type="entry name" value="Tautomerase"/>
    <property type="match status" value="1"/>
</dbReference>
<feature type="domain" description="4-oxalocrotonate tautomerase-like" evidence="2">
    <location>
        <begin position="2"/>
        <end position="59"/>
    </location>
</feature>
<keyword evidence="1" id="KW-0413">Isomerase</keyword>
<sequence length="74" mass="8311">MPHIIVYCPRLEREQKAACVDALSKAFQQSTGLSAELLTIHIEEHSYDNIGVGGKLLTDAYPELAKKELAWKNR</sequence>
<evidence type="ECO:0000313" key="4">
    <source>
        <dbReference type="Proteomes" id="UP000886674"/>
    </source>
</evidence>
<name>A0A9E4TSM1_9GAMM</name>
<protein>
    <submittedName>
        <fullName evidence="3">Tautomerase family protein</fullName>
    </submittedName>
</protein>
<evidence type="ECO:0000256" key="1">
    <source>
        <dbReference type="ARBA" id="ARBA00023235"/>
    </source>
</evidence>
<dbReference type="Gene3D" id="3.30.429.10">
    <property type="entry name" value="Macrophage Migration Inhibitory Factor"/>
    <property type="match status" value="1"/>
</dbReference>
<reference evidence="3" key="1">
    <citation type="journal article" date="2021" name="Proc. Natl. Acad. Sci. U.S.A.">
        <title>Global biogeography of chemosynthetic symbionts reveals both localized and globally distributed symbiont groups. .</title>
        <authorList>
            <person name="Osvatic J.T."/>
            <person name="Wilkins L.G.E."/>
            <person name="Leibrecht L."/>
            <person name="Leray M."/>
            <person name="Zauner S."/>
            <person name="Polzin J."/>
            <person name="Camacho Y."/>
            <person name="Gros O."/>
            <person name="van Gils J.A."/>
            <person name="Eisen J.A."/>
            <person name="Petersen J.M."/>
            <person name="Yuen B."/>
        </authorList>
    </citation>
    <scope>NUCLEOTIDE SEQUENCE</scope>
    <source>
        <strain evidence="3">MAGclacostrist055</strain>
    </source>
</reference>
<dbReference type="InterPro" id="IPR014347">
    <property type="entry name" value="Tautomerase/MIF_sf"/>
</dbReference>
<evidence type="ECO:0000259" key="2">
    <source>
        <dbReference type="Pfam" id="PF01361"/>
    </source>
</evidence>
<organism evidence="3 4">
    <name type="scientific">Candidatus Thiodiazotropha taylori</name>
    <dbReference type="NCBI Taxonomy" id="2792791"/>
    <lineage>
        <taxon>Bacteria</taxon>
        <taxon>Pseudomonadati</taxon>
        <taxon>Pseudomonadota</taxon>
        <taxon>Gammaproteobacteria</taxon>
        <taxon>Chromatiales</taxon>
        <taxon>Sedimenticolaceae</taxon>
        <taxon>Candidatus Thiodiazotropha</taxon>
    </lineage>
</organism>
<evidence type="ECO:0000313" key="3">
    <source>
        <dbReference type="EMBL" id="MCG7978415.1"/>
    </source>
</evidence>
<dbReference type="EMBL" id="JAEPCR010000043">
    <property type="protein sequence ID" value="MCG7978415.1"/>
    <property type="molecule type" value="Genomic_DNA"/>
</dbReference>
<comment type="caution">
    <text evidence="3">The sequence shown here is derived from an EMBL/GenBank/DDBJ whole genome shotgun (WGS) entry which is preliminary data.</text>
</comment>
<dbReference type="AlphaFoldDB" id="A0A9E4TSM1"/>
<dbReference type="Proteomes" id="UP000886674">
    <property type="component" value="Unassembled WGS sequence"/>
</dbReference>
<gene>
    <name evidence="3" type="ORF">JAY77_09765</name>
</gene>
<dbReference type="InterPro" id="IPR004370">
    <property type="entry name" value="4-OT-like_dom"/>
</dbReference>
<dbReference type="SUPFAM" id="SSF55331">
    <property type="entry name" value="Tautomerase/MIF"/>
    <property type="match status" value="1"/>
</dbReference>
<accession>A0A9E4TSM1</accession>
<dbReference type="GO" id="GO:0016853">
    <property type="term" value="F:isomerase activity"/>
    <property type="evidence" value="ECO:0007669"/>
    <property type="project" value="UniProtKB-KW"/>
</dbReference>
<proteinExistence type="predicted"/>